<dbReference type="RefSeq" id="WP_157297120.1">
    <property type="nucleotide sequence ID" value="NZ_JBIAZU010000006.1"/>
</dbReference>
<reference evidence="1 2" key="1">
    <citation type="submission" date="2024-10" db="EMBL/GenBank/DDBJ databases">
        <title>The Natural Products Discovery Center: Release of the First 8490 Sequenced Strains for Exploring Actinobacteria Biosynthetic Diversity.</title>
        <authorList>
            <person name="Kalkreuter E."/>
            <person name="Kautsar S.A."/>
            <person name="Yang D."/>
            <person name="Bader C.D."/>
            <person name="Teijaro C.N."/>
            <person name="Fluegel L."/>
            <person name="Davis C.M."/>
            <person name="Simpson J.R."/>
            <person name="Lauterbach L."/>
            <person name="Steele A.D."/>
            <person name="Gui C."/>
            <person name="Meng S."/>
            <person name="Li G."/>
            <person name="Viehrig K."/>
            <person name="Ye F."/>
            <person name="Su P."/>
            <person name="Kiefer A.F."/>
            <person name="Nichols A."/>
            <person name="Cepeda A.J."/>
            <person name="Yan W."/>
            <person name="Fan B."/>
            <person name="Jiang Y."/>
            <person name="Adhikari A."/>
            <person name="Zheng C.-J."/>
            <person name="Schuster L."/>
            <person name="Cowan T.M."/>
            <person name="Smanski M.J."/>
            <person name="Chevrette M.G."/>
            <person name="De Carvalho L.P.S."/>
            <person name="Shen B."/>
        </authorList>
    </citation>
    <scope>NUCLEOTIDE SEQUENCE [LARGE SCALE GENOMIC DNA]</scope>
    <source>
        <strain evidence="1 2">NPDC000087</strain>
    </source>
</reference>
<gene>
    <name evidence="1" type="ORF">ACFY35_35315</name>
</gene>
<comment type="caution">
    <text evidence="1">The sequence shown here is derived from an EMBL/GenBank/DDBJ whole genome shotgun (WGS) entry which is preliminary data.</text>
</comment>
<dbReference type="PROSITE" id="PS51257">
    <property type="entry name" value="PROKAR_LIPOPROTEIN"/>
    <property type="match status" value="1"/>
</dbReference>
<sequence>MTDRMPNVGDVAAIPLPGGFGACQVTGLGPTACALDWFSAELPDLTRLGACPPLVLDHHALRGQPTEINIVGDEPPPPWWTWLGRRDLPPGLADRVDDHAGWSWLTTQIAAQRRWDHDLPAAAKRAYRDGTGKATRLLDLTADGSSWSELDDLPRCTSVAWSGPDRGLRAALVAHPIISDLTWVDPPERVDLSGTYLTRLRISGGAVTDLRLPPGMATLKLDDDARVASVTAADDGRWLRVIADHAEVPRGLTGVQDLELTGEGTISATVLHDLCDLRRLRLTWRSAPGTLSDPVALASLAHLADIRLLGAFGVDDHTLPDLPALRWLVCDGVYRKAAAAIEARYRDADVRLDITGVEPEWREY</sequence>
<organism evidence="1 2">
    <name type="scientific">Paractinoplanes globisporus</name>
    <dbReference type="NCBI Taxonomy" id="113565"/>
    <lineage>
        <taxon>Bacteria</taxon>
        <taxon>Bacillati</taxon>
        <taxon>Actinomycetota</taxon>
        <taxon>Actinomycetes</taxon>
        <taxon>Micromonosporales</taxon>
        <taxon>Micromonosporaceae</taxon>
        <taxon>Paractinoplanes</taxon>
    </lineage>
</organism>
<accession>A0ABW6WNE5</accession>
<name>A0ABW6WNE5_9ACTN</name>
<evidence type="ECO:0000313" key="1">
    <source>
        <dbReference type="EMBL" id="MFF5294740.1"/>
    </source>
</evidence>
<protein>
    <submittedName>
        <fullName evidence="1">Uncharacterized protein</fullName>
    </submittedName>
</protein>
<proteinExistence type="predicted"/>
<dbReference type="Proteomes" id="UP001602245">
    <property type="component" value="Unassembled WGS sequence"/>
</dbReference>
<keyword evidence="2" id="KW-1185">Reference proteome</keyword>
<dbReference type="EMBL" id="JBIAZU010000006">
    <property type="protein sequence ID" value="MFF5294740.1"/>
    <property type="molecule type" value="Genomic_DNA"/>
</dbReference>
<evidence type="ECO:0000313" key="2">
    <source>
        <dbReference type="Proteomes" id="UP001602245"/>
    </source>
</evidence>